<dbReference type="FunFam" id="1.20.58.1040:FF:000003">
    <property type="entry name" value="glucan endo-1,3-beta-glucosidase 7"/>
    <property type="match status" value="1"/>
</dbReference>
<dbReference type="EMBL" id="JANJYJ010000008">
    <property type="protein sequence ID" value="KAK3194387.1"/>
    <property type="molecule type" value="Genomic_DNA"/>
</dbReference>
<proteinExistence type="predicted"/>
<evidence type="ECO:0000313" key="7">
    <source>
        <dbReference type="EMBL" id="KAK3194387.1"/>
    </source>
</evidence>
<sequence>MESQKNPLVFLLLALALLLSFAAHIGHGESSRPTPTDEIQIDLRRKRNSEFVTWCIAKPSTDNESLKRNIDYSCGQKGVDCRPIQPGGACFLPDNLMSHASYAMNLFYKSAGKNFWNCHFNSTGLIVSLEDPSLAPCYYPA</sequence>
<keyword evidence="3 5" id="KW-0732">Signal</keyword>
<keyword evidence="2" id="KW-0472">Membrane</keyword>
<comment type="caution">
    <text evidence="7">The sequence shown here is derived from an EMBL/GenBank/DDBJ whole genome shotgun (WGS) entry which is preliminary data.</text>
</comment>
<keyword evidence="8" id="KW-1185">Reference proteome</keyword>
<accession>A0AAE0DX75</accession>
<dbReference type="GO" id="GO:0009506">
    <property type="term" value="C:plasmodesma"/>
    <property type="evidence" value="ECO:0007669"/>
    <property type="project" value="UniProtKB-ARBA"/>
</dbReference>
<dbReference type="InterPro" id="IPR044788">
    <property type="entry name" value="X8_dom_prot"/>
</dbReference>
<organism evidence="7 8">
    <name type="scientific">Dipteronia sinensis</name>
    <dbReference type="NCBI Taxonomy" id="43782"/>
    <lineage>
        <taxon>Eukaryota</taxon>
        <taxon>Viridiplantae</taxon>
        <taxon>Streptophyta</taxon>
        <taxon>Embryophyta</taxon>
        <taxon>Tracheophyta</taxon>
        <taxon>Spermatophyta</taxon>
        <taxon>Magnoliopsida</taxon>
        <taxon>eudicotyledons</taxon>
        <taxon>Gunneridae</taxon>
        <taxon>Pentapetalae</taxon>
        <taxon>rosids</taxon>
        <taxon>malvids</taxon>
        <taxon>Sapindales</taxon>
        <taxon>Sapindaceae</taxon>
        <taxon>Hippocastanoideae</taxon>
        <taxon>Acereae</taxon>
        <taxon>Dipteronia</taxon>
    </lineage>
</organism>
<comment type="subcellular location">
    <subcellularLocation>
        <location evidence="1">Cell membrane</location>
        <topology evidence="1">Lipid-anchor</topology>
        <topology evidence="1">GPI-anchor</topology>
    </subcellularLocation>
</comment>
<feature type="domain" description="X8" evidence="6">
    <location>
        <begin position="53"/>
        <end position="139"/>
    </location>
</feature>
<dbReference type="AlphaFoldDB" id="A0AAE0DX75"/>
<keyword evidence="2" id="KW-0449">Lipoprotein</keyword>
<name>A0AAE0DX75_9ROSI</name>
<dbReference type="PANTHER" id="PTHR31044">
    <property type="entry name" value="BETA-1,3 GLUCANASE"/>
    <property type="match status" value="1"/>
</dbReference>
<feature type="signal peptide" evidence="5">
    <location>
        <begin position="1"/>
        <end position="22"/>
    </location>
</feature>
<evidence type="ECO:0000256" key="1">
    <source>
        <dbReference type="ARBA" id="ARBA00004609"/>
    </source>
</evidence>
<feature type="chain" id="PRO_5042139962" description="X8 domain-containing protein" evidence="5">
    <location>
        <begin position="23"/>
        <end position="141"/>
    </location>
</feature>
<dbReference type="PANTHER" id="PTHR31044:SF103">
    <property type="entry name" value="MAJOR POLLEN ALLERGEN OLE E 10-LIKE"/>
    <property type="match status" value="1"/>
</dbReference>
<evidence type="ECO:0000256" key="4">
    <source>
        <dbReference type="ARBA" id="ARBA00023157"/>
    </source>
</evidence>
<dbReference type="GO" id="GO:0098552">
    <property type="term" value="C:side of membrane"/>
    <property type="evidence" value="ECO:0007669"/>
    <property type="project" value="UniProtKB-KW"/>
</dbReference>
<keyword evidence="2" id="KW-0325">Glycoprotein</keyword>
<dbReference type="InterPro" id="IPR012946">
    <property type="entry name" value="X8"/>
</dbReference>
<evidence type="ECO:0000256" key="5">
    <source>
        <dbReference type="SAM" id="SignalP"/>
    </source>
</evidence>
<dbReference type="Pfam" id="PF07983">
    <property type="entry name" value="X8"/>
    <property type="match status" value="1"/>
</dbReference>
<reference evidence="7" key="1">
    <citation type="journal article" date="2023" name="Plant J.">
        <title>Genome sequences and population genomics provide insights into the demographic history, inbreeding, and mutation load of two 'living fossil' tree species of Dipteronia.</title>
        <authorList>
            <person name="Feng Y."/>
            <person name="Comes H.P."/>
            <person name="Chen J."/>
            <person name="Zhu S."/>
            <person name="Lu R."/>
            <person name="Zhang X."/>
            <person name="Li P."/>
            <person name="Qiu J."/>
            <person name="Olsen K.M."/>
            <person name="Qiu Y."/>
        </authorList>
    </citation>
    <scope>NUCLEOTIDE SEQUENCE</scope>
    <source>
        <strain evidence="7">NBL</strain>
    </source>
</reference>
<dbReference type="Proteomes" id="UP001281410">
    <property type="component" value="Unassembled WGS sequence"/>
</dbReference>
<evidence type="ECO:0000259" key="6">
    <source>
        <dbReference type="SMART" id="SM00768"/>
    </source>
</evidence>
<evidence type="ECO:0000256" key="3">
    <source>
        <dbReference type="ARBA" id="ARBA00022729"/>
    </source>
</evidence>
<evidence type="ECO:0000256" key="2">
    <source>
        <dbReference type="ARBA" id="ARBA00022622"/>
    </source>
</evidence>
<dbReference type="GO" id="GO:0005886">
    <property type="term" value="C:plasma membrane"/>
    <property type="evidence" value="ECO:0007669"/>
    <property type="project" value="UniProtKB-SubCell"/>
</dbReference>
<protein>
    <recommendedName>
        <fullName evidence="6">X8 domain-containing protein</fullName>
    </recommendedName>
</protein>
<dbReference type="Gene3D" id="1.20.58.1040">
    <property type="match status" value="1"/>
</dbReference>
<gene>
    <name evidence="7" type="ORF">Dsin_025697</name>
</gene>
<keyword evidence="4" id="KW-1015">Disulfide bond</keyword>
<evidence type="ECO:0000313" key="8">
    <source>
        <dbReference type="Proteomes" id="UP001281410"/>
    </source>
</evidence>
<dbReference type="SMART" id="SM00768">
    <property type="entry name" value="X8"/>
    <property type="match status" value="1"/>
</dbReference>
<keyword evidence="2" id="KW-0336">GPI-anchor</keyword>